<keyword evidence="1" id="KW-1185">Reference proteome</keyword>
<sequence length="91" mass="10954">MRWSVGRPNMRDKTVSLRLARYSVSQQRYLHSRHRRRRLQLHPRVQRHLLRVGHRRVRGLAASLPTCQRLSQPVRHLQLPLLGWMDGKKLH</sequence>
<evidence type="ECO:0000313" key="1">
    <source>
        <dbReference type="Proteomes" id="UP000095280"/>
    </source>
</evidence>
<protein>
    <submittedName>
        <fullName evidence="2">Uncharacterized protein</fullName>
    </submittedName>
</protein>
<name>A0A1I8GEU1_9PLAT</name>
<organism evidence="1 2">
    <name type="scientific">Macrostomum lignano</name>
    <dbReference type="NCBI Taxonomy" id="282301"/>
    <lineage>
        <taxon>Eukaryota</taxon>
        <taxon>Metazoa</taxon>
        <taxon>Spiralia</taxon>
        <taxon>Lophotrochozoa</taxon>
        <taxon>Platyhelminthes</taxon>
        <taxon>Rhabditophora</taxon>
        <taxon>Macrostomorpha</taxon>
        <taxon>Macrostomida</taxon>
        <taxon>Macrostomidae</taxon>
        <taxon>Macrostomum</taxon>
    </lineage>
</organism>
<dbReference type="WBParaSite" id="maker-uti_cns_0001778-snap-gene-0.2-mRNA-1">
    <property type="protein sequence ID" value="maker-uti_cns_0001778-snap-gene-0.2-mRNA-1"/>
    <property type="gene ID" value="maker-uti_cns_0001778-snap-gene-0.2"/>
</dbReference>
<accession>A0A1I8GEU1</accession>
<evidence type="ECO:0000313" key="2">
    <source>
        <dbReference type="WBParaSite" id="maker-uti_cns_0001778-snap-gene-0.2-mRNA-1"/>
    </source>
</evidence>
<proteinExistence type="predicted"/>
<dbReference type="Proteomes" id="UP000095280">
    <property type="component" value="Unplaced"/>
</dbReference>
<reference evidence="2" key="1">
    <citation type="submission" date="2016-11" db="UniProtKB">
        <authorList>
            <consortium name="WormBaseParasite"/>
        </authorList>
    </citation>
    <scope>IDENTIFICATION</scope>
</reference>
<dbReference type="AlphaFoldDB" id="A0A1I8GEU1"/>